<dbReference type="SUPFAM" id="SSF56300">
    <property type="entry name" value="Metallo-dependent phosphatases"/>
    <property type="match status" value="1"/>
</dbReference>
<dbReference type="EMBL" id="JAPTSV010000003">
    <property type="protein sequence ID" value="KAJ1529785.1"/>
    <property type="molecule type" value="Genomic_DNA"/>
</dbReference>
<dbReference type="PANTHER" id="PTHR13315:SF4">
    <property type="entry name" value="METALLOPHOSPHOESTERASE, ISOFORM E"/>
    <property type="match status" value="1"/>
</dbReference>
<evidence type="ECO:0000259" key="6">
    <source>
        <dbReference type="Pfam" id="PF00149"/>
    </source>
</evidence>
<dbReference type="AlphaFoldDB" id="A0AAV7Y0I9"/>
<gene>
    <name evidence="7" type="ORF">ONE63_006531</name>
</gene>
<evidence type="ECO:0000256" key="5">
    <source>
        <dbReference type="SAM" id="Phobius"/>
    </source>
</evidence>
<dbReference type="InterPro" id="IPR029052">
    <property type="entry name" value="Metallo-depent_PP-like"/>
</dbReference>
<dbReference type="GO" id="GO:0005783">
    <property type="term" value="C:endoplasmic reticulum"/>
    <property type="evidence" value="ECO:0007669"/>
    <property type="project" value="TreeGrafter"/>
</dbReference>
<comment type="subcellular location">
    <subcellularLocation>
        <location evidence="1">Membrane</location>
        <topology evidence="1">Multi-pass membrane protein</topology>
    </subcellularLocation>
</comment>
<dbReference type="InterPro" id="IPR033308">
    <property type="entry name" value="PGAP5/Cdc1/Ted1"/>
</dbReference>
<evidence type="ECO:0000313" key="8">
    <source>
        <dbReference type="Proteomes" id="UP001075354"/>
    </source>
</evidence>
<organism evidence="7 8">
    <name type="scientific">Megalurothrips usitatus</name>
    <name type="common">bean blossom thrips</name>
    <dbReference type="NCBI Taxonomy" id="439358"/>
    <lineage>
        <taxon>Eukaryota</taxon>
        <taxon>Metazoa</taxon>
        <taxon>Ecdysozoa</taxon>
        <taxon>Arthropoda</taxon>
        <taxon>Hexapoda</taxon>
        <taxon>Insecta</taxon>
        <taxon>Pterygota</taxon>
        <taxon>Neoptera</taxon>
        <taxon>Paraneoptera</taxon>
        <taxon>Thysanoptera</taxon>
        <taxon>Terebrantia</taxon>
        <taxon>Thripoidea</taxon>
        <taxon>Thripidae</taxon>
        <taxon>Megalurothrips</taxon>
    </lineage>
</organism>
<dbReference type="GO" id="GO:0016787">
    <property type="term" value="F:hydrolase activity"/>
    <property type="evidence" value="ECO:0007669"/>
    <property type="project" value="InterPro"/>
</dbReference>
<feature type="transmembrane region" description="Helical" evidence="5">
    <location>
        <begin position="12"/>
        <end position="34"/>
    </location>
</feature>
<comment type="caution">
    <text evidence="7">The sequence shown here is derived from an EMBL/GenBank/DDBJ whole genome shotgun (WGS) entry which is preliminary data.</text>
</comment>
<dbReference type="GO" id="GO:0006506">
    <property type="term" value="P:GPI anchor biosynthetic process"/>
    <property type="evidence" value="ECO:0007669"/>
    <property type="project" value="InterPro"/>
</dbReference>
<dbReference type="InterPro" id="IPR004843">
    <property type="entry name" value="Calcineurin-like_PHP"/>
</dbReference>
<accession>A0AAV7Y0I9</accession>
<keyword evidence="2 5" id="KW-0812">Transmembrane</keyword>
<evidence type="ECO:0000313" key="7">
    <source>
        <dbReference type="EMBL" id="KAJ1529785.1"/>
    </source>
</evidence>
<keyword evidence="3 5" id="KW-1133">Transmembrane helix</keyword>
<reference evidence="7" key="1">
    <citation type="submission" date="2022-12" db="EMBL/GenBank/DDBJ databases">
        <title>Chromosome-level genome assembly of the bean flower thrips Megalurothrips usitatus.</title>
        <authorList>
            <person name="Ma L."/>
            <person name="Liu Q."/>
            <person name="Li H."/>
            <person name="Cai W."/>
        </authorList>
    </citation>
    <scope>NUCLEOTIDE SEQUENCE</scope>
    <source>
        <strain evidence="7">Cailab_2022a</strain>
    </source>
</reference>
<protein>
    <recommendedName>
        <fullName evidence="6">Calcineurin-like phosphoesterase domain-containing protein</fullName>
    </recommendedName>
</protein>
<keyword evidence="8" id="KW-1185">Reference proteome</keyword>
<evidence type="ECO:0000256" key="3">
    <source>
        <dbReference type="ARBA" id="ARBA00022989"/>
    </source>
</evidence>
<evidence type="ECO:0000256" key="1">
    <source>
        <dbReference type="ARBA" id="ARBA00004141"/>
    </source>
</evidence>
<feature type="transmembrane region" description="Helical" evidence="5">
    <location>
        <begin position="325"/>
        <end position="346"/>
    </location>
</feature>
<name>A0AAV7Y0I9_9NEOP</name>
<evidence type="ECO:0000256" key="2">
    <source>
        <dbReference type="ARBA" id="ARBA00022692"/>
    </source>
</evidence>
<dbReference type="GO" id="GO:0016020">
    <property type="term" value="C:membrane"/>
    <property type="evidence" value="ECO:0007669"/>
    <property type="project" value="UniProtKB-SubCell"/>
</dbReference>
<sequence length="360" mass="41506">MALRSKNGKCRRTAILVPLLGFYFVLEFFMYFALPLSWEQLTCPATSRCTRFLLVADPQILGRIDEPSWVTIWDNDRYLHRTFTSAMSFSDPDAVLFLGDLMDEGSRADDFEFQSYVDRFFSIFPLDSTHKVFFLPGDNDIGGENGDPILPSTVDRFRHIFHKSSELVVNRCRVLKVNPVLEPIFHQSSKKVKNDKFIRIAVSHFPLLGQSTSFTEKMLNDIKPHVIFSAHSHLSRLRGSTRSTASPLTRSLGPVLLGNRTQTGQDFYDDDWMNVAEVNEIEVPTCSYRMGVANMGYGYALFDETKQEFQYVVLWLPKRLHHLKLYLAVPVIICLLILGWWCWVAYCRPHHNYSVLHQHA</sequence>
<keyword evidence="4 5" id="KW-0472">Membrane</keyword>
<feature type="domain" description="Calcineurin-like phosphoesterase" evidence="6">
    <location>
        <begin position="51"/>
        <end position="233"/>
    </location>
</feature>
<dbReference type="Pfam" id="PF00149">
    <property type="entry name" value="Metallophos"/>
    <property type="match status" value="1"/>
</dbReference>
<evidence type="ECO:0000256" key="4">
    <source>
        <dbReference type="ARBA" id="ARBA00023136"/>
    </source>
</evidence>
<proteinExistence type="predicted"/>
<dbReference type="Gene3D" id="3.60.21.10">
    <property type="match status" value="1"/>
</dbReference>
<dbReference type="Proteomes" id="UP001075354">
    <property type="component" value="Chromosome 3"/>
</dbReference>
<dbReference type="PANTHER" id="PTHR13315">
    <property type="entry name" value="METALLO PHOSPHOESTERASE RELATED"/>
    <property type="match status" value="1"/>
</dbReference>